<proteinExistence type="predicted"/>
<evidence type="ECO:0000313" key="2">
    <source>
        <dbReference type="Proteomes" id="UP000182409"/>
    </source>
</evidence>
<name>A0A1H4K0P2_9BACT</name>
<dbReference type="RefSeq" id="WP_074652555.1">
    <property type="nucleotide sequence ID" value="NZ_FNSD01000001.1"/>
</dbReference>
<accession>A0A1H4K0P2</accession>
<gene>
    <name evidence="1" type="ORF">SAMN05443244_0925</name>
</gene>
<dbReference type="EMBL" id="FNSD01000001">
    <property type="protein sequence ID" value="SEB51856.1"/>
    <property type="molecule type" value="Genomic_DNA"/>
</dbReference>
<protein>
    <submittedName>
        <fullName evidence="1">Uncharacterized protein</fullName>
    </submittedName>
</protein>
<dbReference type="Proteomes" id="UP000182409">
    <property type="component" value="Unassembled WGS sequence"/>
</dbReference>
<organism evidence="1 2">
    <name type="scientific">Terriglobus roseus</name>
    <dbReference type="NCBI Taxonomy" id="392734"/>
    <lineage>
        <taxon>Bacteria</taxon>
        <taxon>Pseudomonadati</taxon>
        <taxon>Acidobacteriota</taxon>
        <taxon>Terriglobia</taxon>
        <taxon>Terriglobales</taxon>
        <taxon>Acidobacteriaceae</taxon>
        <taxon>Terriglobus</taxon>
    </lineage>
</organism>
<sequence length="62" mass="6839">MGSTRHDTSKASLGFDIEIAPTEIPEKLFNGNCIFVKLFAPEKKHPLVGERDQNAIGDHFGL</sequence>
<evidence type="ECO:0000313" key="1">
    <source>
        <dbReference type="EMBL" id="SEB51856.1"/>
    </source>
</evidence>
<dbReference type="AlphaFoldDB" id="A0A1H4K0P2"/>
<reference evidence="1 2" key="1">
    <citation type="submission" date="2016-10" db="EMBL/GenBank/DDBJ databases">
        <authorList>
            <person name="de Groot N.N."/>
        </authorList>
    </citation>
    <scope>NUCLEOTIDE SEQUENCE [LARGE SCALE GENOMIC DNA]</scope>
    <source>
        <strain evidence="1 2">AB35.6</strain>
    </source>
</reference>